<evidence type="ECO:0000313" key="4">
    <source>
        <dbReference type="Proteomes" id="UP000245429"/>
    </source>
</evidence>
<dbReference type="Proteomes" id="UP000245429">
    <property type="component" value="Chromosome"/>
</dbReference>
<organism evidence="3 4">
    <name type="scientific">Flavobacterium sediminis</name>
    <dbReference type="NCBI Taxonomy" id="2201181"/>
    <lineage>
        <taxon>Bacteria</taxon>
        <taxon>Pseudomonadati</taxon>
        <taxon>Bacteroidota</taxon>
        <taxon>Flavobacteriia</taxon>
        <taxon>Flavobacteriales</taxon>
        <taxon>Flavobacteriaceae</taxon>
        <taxon>Flavobacterium</taxon>
    </lineage>
</organism>
<accession>A0A2U8QWJ1</accession>
<dbReference type="OrthoDB" id="659223at2"/>
<sequence length="221" mass="25197">MFTKVLIAEDFDTTNVAVTQLLKELEVEQVDFAKYCDDALLKIKRALLDGDPYQLLISDLCFKEDFRAVTLKSGEALIEKAKEVQPELKTIVYSMEDKSFKIKSLFDNFEVDGYVVKDRKSIPELKEAILKAEKGERYVSPDHASALQDKTVSEIDSYDLQIIRHLASGITQDEIELTFKEKGITPNSKSTIEKRINRLRTYFRANNNVHLIAIAKDMGVI</sequence>
<name>A0A2U8QWJ1_9FLAO</name>
<feature type="modified residue" description="4-aspartylphosphate" evidence="1">
    <location>
        <position position="59"/>
    </location>
</feature>
<dbReference type="SUPFAM" id="SSF52172">
    <property type="entry name" value="CheY-like"/>
    <property type="match status" value="1"/>
</dbReference>
<reference evidence="3 4" key="1">
    <citation type="submission" date="2018-05" db="EMBL/GenBank/DDBJ databases">
        <title>Flavobacterium sp. MEBiC07310.</title>
        <authorList>
            <person name="Baek K."/>
        </authorList>
    </citation>
    <scope>NUCLEOTIDE SEQUENCE [LARGE SCALE GENOMIC DNA]</scope>
    <source>
        <strain evidence="3 4">MEBiC07310</strain>
    </source>
</reference>
<dbReference type="InterPro" id="IPR011006">
    <property type="entry name" value="CheY-like_superfamily"/>
</dbReference>
<dbReference type="PROSITE" id="PS50110">
    <property type="entry name" value="RESPONSE_REGULATORY"/>
    <property type="match status" value="1"/>
</dbReference>
<dbReference type="KEGG" id="fse:DI487_10105"/>
<proteinExistence type="predicted"/>
<dbReference type="InterPro" id="IPR001789">
    <property type="entry name" value="Sig_transdc_resp-reg_receiver"/>
</dbReference>
<dbReference type="GO" id="GO:0000160">
    <property type="term" value="P:phosphorelay signal transduction system"/>
    <property type="evidence" value="ECO:0007669"/>
    <property type="project" value="InterPro"/>
</dbReference>
<evidence type="ECO:0000256" key="1">
    <source>
        <dbReference type="PROSITE-ProRule" id="PRU00169"/>
    </source>
</evidence>
<evidence type="ECO:0000259" key="2">
    <source>
        <dbReference type="PROSITE" id="PS50110"/>
    </source>
</evidence>
<keyword evidence="1" id="KW-0597">Phosphoprotein</keyword>
<gene>
    <name evidence="3" type="ORF">DI487_10105</name>
</gene>
<keyword evidence="4" id="KW-1185">Reference proteome</keyword>
<dbReference type="AlphaFoldDB" id="A0A2U8QWJ1"/>
<evidence type="ECO:0000313" key="3">
    <source>
        <dbReference type="EMBL" id="AWM14165.1"/>
    </source>
</evidence>
<dbReference type="EMBL" id="CP029463">
    <property type="protein sequence ID" value="AWM14165.1"/>
    <property type="molecule type" value="Genomic_DNA"/>
</dbReference>
<feature type="domain" description="Response regulatory" evidence="2">
    <location>
        <begin position="4"/>
        <end position="132"/>
    </location>
</feature>
<dbReference type="RefSeq" id="WP_109569531.1">
    <property type="nucleotide sequence ID" value="NZ_CP029463.1"/>
</dbReference>
<protein>
    <submittedName>
        <fullName evidence="3">Response regulator</fullName>
    </submittedName>
</protein>
<dbReference type="Gene3D" id="3.40.50.2300">
    <property type="match status" value="1"/>
</dbReference>